<dbReference type="AlphaFoldDB" id="A0A3P6SGQ0"/>
<dbReference type="EMBL" id="UYRV01007119">
    <property type="protein sequence ID" value="VDK54314.1"/>
    <property type="molecule type" value="Genomic_DNA"/>
</dbReference>
<reference evidence="1 2" key="1">
    <citation type="submission" date="2018-11" db="EMBL/GenBank/DDBJ databases">
        <authorList>
            <consortium name="Pathogen Informatics"/>
        </authorList>
    </citation>
    <scope>NUCLEOTIDE SEQUENCE [LARGE SCALE GENOMIC DNA]</scope>
</reference>
<organism evidence="1 2">
    <name type="scientific">Cylicostephanus goldi</name>
    <name type="common">Nematode worm</name>
    <dbReference type="NCBI Taxonomy" id="71465"/>
    <lineage>
        <taxon>Eukaryota</taxon>
        <taxon>Metazoa</taxon>
        <taxon>Ecdysozoa</taxon>
        <taxon>Nematoda</taxon>
        <taxon>Chromadorea</taxon>
        <taxon>Rhabditida</taxon>
        <taxon>Rhabditina</taxon>
        <taxon>Rhabditomorpha</taxon>
        <taxon>Strongyloidea</taxon>
        <taxon>Strongylidae</taxon>
        <taxon>Cylicostephanus</taxon>
    </lineage>
</organism>
<evidence type="ECO:0000313" key="2">
    <source>
        <dbReference type="Proteomes" id="UP000271889"/>
    </source>
</evidence>
<accession>A0A3P6SGQ0</accession>
<sequence length="95" mass="10893">MPPLLPAKTFVQSLWKGLEWGAPFPTSCAINGIKSHERYQHFIKRWIDEFSTMSTQTGLSSSPMLTNTQSQHVRISPCKKSPTSLWRNPNYCPRQ</sequence>
<name>A0A3P6SGQ0_CYLGO</name>
<protein>
    <submittedName>
        <fullName evidence="1">Uncharacterized protein</fullName>
    </submittedName>
</protein>
<proteinExistence type="predicted"/>
<dbReference type="Proteomes" id="UP000271889">
    <property type="component" value="Unassembled WGS sequence"/>
</dbReference>
<gene>
    <name evidence="1" type="ORF">CGOC_LOCUS2977</name>
</gene>
<evidence type="ECO:0000313" key="1">
    <source>
        <dbReference type="EMBL" id="VDK54314.1"/>
    </source>
</evidence>
<keyword evidence="2" id="KW-1185">Reference proteome</keyword>